<evidence type="ECO:0000256" key="11">
    <source>
        <dbReference type="ARBA" id="ARBA00023136"/>
    </source>
</evidence>
<dbReference type="Pfam" id="PF02326">
    <property type="entry name" value="YMF19"/>
    <property type="match status" value="1"/>
</dbReference>
<evidence type="ECO:0000256" key="9">
    <source>
        <dbReference type="ARBA" id="ARBA00022989"/>
    </source>
</evidence>
<feature type="transmembrane region" description="Helical" evidence="16">
    <location>
        <begin position="384"/>
        <end position="404"/>
    </location>
</feature>
<keyword evidence="11 16" id="KW-0472">Membrane</keyword>
<comment type="subunit">
    <text evidence="4">Component of the cytochrome c oxidase (complex IV, CIV), a multisubunit enzyme composed of a catalytic core of 3 subunits and several supernumerary subunits. The complex exists as a monomer or a dimer and forms supercomplexes (SCs) in the inner mitochondrial membrane with ubiquinol-cytochrome c oxidoreductase (cytochrome b-c1 complex, complex III, CIII).</text>
</comment>
<evidence type="ECO:0000256" key="3">
    <source>
        <dbReference type="ARBA" id="ARBA00010946"/>
    </source>
</evidence>
<evidence type="ECO:0000256" key="16">
    <source>
        <dbReference type="SAM" id="Phobius"/>
    </source>
</evidence>
<evidence type="ECO:0000256" key="7">
    <source>
        <dbReference type="ARBA" id="ARBA00022792"/>
    </source>
</evidence>
<evidence type="ECO:0000256" key="14">
    <source>
        <dbReference type="RuleBase" id="RU003375"/>
    </source>
</evidence>
<dbReference type="CDD" id="cd01665">
    <property type="entry name" value="Cyt_c_Oxidase_III"/>
    <property type="match status" value="1"/>
</dbReference>
<keyword evidence="19" id="KW-1185">Reference proteome</keyword>
<dbReference type="InterPro" id="IPR003319">
    <property type="entry name" value="YMF19-like_N"/>
</dbReference>
<dbReference type="Gene3D" id="1.20.120.80">
    <property type="entry name" value="Cytochrome c oxidase, subunit III, four-helix bundle"/>
    <property type="match status" value="1"/>
</dbReference>
<dbReference type="Proteomes" id="UP001293254">
    <property type="component" value="Unassembled WGS sequence"/>
</dbReference>
<feature type="transmembrane region" description="Helical" evidence="16">
    <location>
        <begin position="346"/>
        <end position="364"/>
    </location>
</feature>
<evidence type="ECO:0000256" key="2">
    <source>
        <dbReference type="ARBA" id="ARBA00010581"/>
    </source>
</evidence>
<accession>A0AAE1XI07</accession>
<dbReference type="InterPro" id="IPR024791">
    <property type="entry name" value="Cyt_c/ubiquinol_Oxase_su3"/>
</dbReference>
<evidence type="ECO:0000259" key="17">
    <source>
        <dbReference type="PROSITE" id="PS50253"/>
    </source>
</evidence>
<evidence type="ECO:0000313" key="19">
    <source>
        <dbReference type="Proteomes" id="UP001293254"/>
    </source>
</evidence>
<feature type="transmembrane region" description="Helical" evidence="16">
    <location>
        <begin position="465"/>
        <end position="483"/>
    </location>
</feature>
<feature type="compositionally biased region" description="Polar residues" evidence="15">
    <location>
        <begin position="676"/>
        <end position="690"/>
    </location>
</feature>
<comment type="subcellular location">
    <subcellularLocation>
        <location evidence="1">Mitochondrion inner membrane</location>
        <topology evidence="1">Multi-pass membrane protein</topology>
    </subcellularLocation>
</comment>
<evidence type="ECO:0000256" key="12">
    <source>
        <dbReference type="ARBA" id="ARBA00023310"/>
    </source>
</evidence>
<sequence>MGDSKSKDSMRYAIASLFYPDRRFPVSPVDACFACSVVTRNFVREEEECYAQRLPCFLLVNNQPTAALVSFFTTRTDLTELSCLEGIIGSQSIMPQLDKFTYFTQFFWSCLFLFTFYIAICNNGDGVLGISRILKLRNQLVSHRETNIRSNDPKSLEDILRKGFSTGVSYMYSSLFEVSQWCNAVDLLGKRKKITLISCFGELSGSRGMERNIFYLISKSSYSTSSNPGWGITCRNDIMLMHWNGGHYKKKIQSPREDRGSRDSQSLFLVGRNSAGRERDQAEPLGESTCAFYFRPLAAQNELIRDQQRHSYHLVDPSPWPISGSLGALATTVGGVMYMHSFQGGATLLSLGLIFILYTMFVWWRDVLRESTLEGHHTKVVQLGPRYGFILFIVSEVMFFFAFFRASSHSSLAPTVEIGGIWPPKGIGVLDPWEIPFLNTLIPPSSGAAVTWAHHAILAGKEKRAVYALVATVLLALVFTGFQGMEYYQAPSTISDSIYGSTFFLATGFHGFHVIIGTLFLIICGIRQYLGHLTKEHHVGFEAAAWYMKERISGLRNESSKTKRTGLFQRITAAFPLPLIIIYKKVSSTFLPNLSLFWHINEGIEEIMADHVHQEMTRNLILAGLDLAWWYHHKTLIPAASLAKDLPRPERAECRERHSTEARIERLDARKRKIQSPLTTTKNYQKESTP</sequence>
<gene>
    <name evidence="18" type="ORF">Salat_2985100</name>
</gene>
<evidence type="ECO:0000256" key="6">
    <source>
        <dbReference type="ARBA" id="ARBA00022692"/>
    </source>
</evidence>
<name>A0AAE1XI07_9LAMI</name>
<dbReference type="GO" id="GO:0006754">
    <property type="term" value="P:ATP biosynthetic process"/>
    <property type="evidence" value="ECO:0007669"/>
    <property type="project" value="UniProtKB-KW"/>
</dbReference>
<keyword evidence="7" id="KW-0999">Mitochondrion inner membrane</keyword>
<dbReference type="FunFam" id="1.20.120.80:FF:000002">
    <property type="entry name" value="Cytochrome c oxidase subunit 3"/>
    <property type="match status" value="1"/>
</dbReference>
<feature type="transmembrane region" description="Helical" evidence="16">
    <location>
        <begin position="100"/>
        <end position="120"/>
    </location>
</feature>
<reference evidence="18" key="1">
    <citation type="submission" date="2020-06" db="EMBL/GenBank/DDBJ databases">
        <authorList>
            <person name="Li T."/>
            <person name="Hu X."/>
            <person name="Zhang T."/>
            <person name="Song X."/>
            <person name="Zhang H."/>
            <person name="Dai N."/>
            <person name="Sheng W."/>
            <person name="Hou X."/>
            <person name="Wei L."/>
        </authorList>
    </citation>
    <scope>NUCLEOTIDE SEQUENCE</scope>
    <source>
        <strain evidence="18">3651</strain>
        <tissue evidence="18">Leaf</tissue>
    </source>
</reference>
<feature type="compositionally biased region" description="Basic and acidic residues" evidence="15">
    <location>
        <begin position="647"/>
        <end position="668"/>
    </location>
</feature>
<dbReference type="Pfam" id="PF00510">
    <property type="entry name" value="COX3"/>
    <property type="match status" value="1"/>
</dbReference>
<dbReference type="FunFam" id="1.10.287.70:FF:000075">
    <property type="entry name" value="Cytochrome c oxidase subunit 3"/>
    <property type="match status" value="1"/>
</dbReference>
<comment type="function">
    <text evidence="14">Component of the cytochrome c oxidase, the last enzyme in the mitochondrial electron transport chain which drives oxidative phosphorylation. The respiratory chain contains 3 multisubunit complexes succinate dehydrogenase (complex II, CII), ubiquinol-cytochrome c oxidoreductase (cytochrome b-c1 complex, complex III, CIII) and cytochrome c oxidase (complex IV, CIV), that cooperate to transfer electrons derived from NADH and succinate to molecular oxygen, creating an electrochemical gradient over the inner membrane that drives transmembrane transport and the ATP synthase. Cytochrome c oxidase is the component of the respiratory chain that catalyzes the reduction of oxygen to water. Electrons originating from reduced cytochrome c in the intermembrane space (IMS) are transferred via the dinuclear copper A center (CU(A)) of subunit 2 and heme A of subunit 1 to the active site in subunit 1, a binuclear center (BNC) formed by heme A3 and copper B (CU(B)). The BNC reduces molecular oxygen to 2 water molecules using 4 electrons from cytochrome c in the IMS and 4 protons from the mitochondrial matrix.</text>
</comment>
<dbReference type="AlphaFoldDB" id="A0AAE1XI07"/>
<evidence type="ECO:0000256" key="8">
    <source>
        <dbReference type="ARBA" id="ARBA00022967"/>
    </source>
</evidence>
<evidence type="ECO:0000256" key="13">
    <source>
        <dbReference type="ARBA" id="ARBA00049512"/>
    </source>
</evidence>
<feature type="transmembrane region" description="Helical" evidence="16">
    <location>
        <begin position="503"/>
        <end position="526"/>
    </location>
</feature>
<evidence type="ECO:0000256" key="4">
    <source>
        <dbReference type="ARBA" id="ARBA00011164"/>
    </source>
</evidence>
<evidence type="ECO:0000256" key="1">
    <source>
        <dbReference type="ARBA" id="ARBA00004448"/>
    </source>
</evidence>
<dbReference type="Pfam" id="PF06449">
    <property type="entry name" value="YMF19_C"/>
    <property type="match status" value="1"/>
</dbReference>
<evidence type="ECO:0000313" key="18">
    <source>
        <dbReference type="EMBL" id="KAK4412335.1"/>
    </source>
</evidence>
<comment type="catalytic activity">
    <reaction evidence="13">
        <text>4 Fe(II)-[cytochrome c] + O2 + 8 H(+)(in) = 4 Fe(III)-[cytochrome c] + 2 H2O + 4 H(+)(out)</text>
        <dbReference type="Rhea" id="RHEA:11436"/>
        <dbReference type="Rhea" id="RHEA-COMP:10350"/>
        <dbReference type="Rhea" id="RHEA-COMP:14399"/>
        <dbReference type="ChEBI" id="CHEBI:15377"/>
        <dbReference type="ChEBI" id="CHEBI:15378"/>
        <dbReference type="ChEBI" id="CHEBI:15379"/>
        <dbReference type="ChEBI" id="CHEBI:29033"/>
        <dbReference type="ChEBI" id="CHEBI:29034"/>
        <dbReference type="EC" id="7.1.1.9"/>
    </reaction>
    <physiologicalReaction direction="left-to-right" evidence="13">
        <dbReference type="Rhea" id="RHEA:11437"/>
    </physiologicalReaction>
</comment>
<dbReference type="InterPro" id="IPR035973">
    <property type="entry name" value="Cyt_c_oxidase_su3-like_sf"/>
</dbReference>
<dbReference type="SUPFAM" id="SSF81452">
    <property type="entry name" value="Cytochrome c oxidase subunit III-like"/>
    <property type="match status" value="1"/>
</dbReference>
<dbReference type="InterPro" id="IPR009455">
    <property type="entry name" value="YMF19"/>
</dbReference>
<dbReference type="PROSITE" id="PS50253">
    <property type="entry name" value="COX3"/>
    <property type="match status" value="1"/>
</dbReference>
<dbReference type="InterPro" id="IPR033945">
    <property type="entry name" value="Cyt_c_oxase_su3_dom"/>
</dbReference>
<comment type="similarity">
    <text evidence="2 14">Belongs to the cytochrome c oxidase subunit 3 family.</text>
</comment>
<dbReference type="EMBL" id="JACGWO010000015">
    <property type="protein sequence ID" value="KAK4412335.1"/>
    <property type="molecule type" value="Genomic_DNA"/>
</dbReference>
<comment type="similarity">
    <text evidence="3">Belongs to the ATPase protein YMF19 family.</text>
</comment>
<dbReference type="InterPro" id="IPR000298">
    <property type="entry name" value="Cyt_c_oxidase-like_su3"/>
</dbReference>
<evidence type="ECO:0000256" key="5">
    <source>
        <dbReference type="ARBA" id="ARBA00015944"/>
    </source>
</evidence>
<evidence type="ECO:0000256" key="15">
    <source>
        <dbReference type="SAM" id="MobiDB-lite"/>
    </source>
</evidence>
<organism evidence="18 19">
    <name type="scientific">Sesamum alatum</name>
    <dbReference type="NCBI Taxonomy" id="300844"/>
    <lineage>
        <taxon>Eukaryota</taxon>
        <taxon>Viridiplantae</taxon>
        <taxon>Streptophyta</taxon>
        <taxon>Embryophyta</taxon>
        <taxon>Tracheophyta</taxon>
        <taxon>Spermatophyta</taxon>
        <taxon>Magnoliopsida</taxon>
        <taxon>eudicotyledons</taxon>
        <taxon>Gunneridae</taxon>
        <taxon>Pentapetalae</taxon>
        <taxon>asterids</taxon>
        <taxon>lamiids</taxon>
        <taxon>Lamiales</taxon>
        <taxon>Pedaliaceae</taxon>
        <taxon>Sesamum</taxon>
    </lineage>
</organism>
<proteinExistence type="inferred from homology"/>
<keyword evidence="6 14" id="KW-0812">Transmembrane</keyword>
<dbReference type="GO" id="GO:0005743">
    <property type="term" value="C:mitochondrial inner membrane"/>
    <property type="evidence" value="ECO:0007669"/>
    <property type="project" value="UniProtKB-SubCell"/>
</dbReference>
<dbReference type="InterPro" id="IPR013833">
    <property type="entry name" value="Cyt_c_oxidase_su3_a-hlx"/>
</dbReference>
<keyword evidence="10 14" id="KW-0496">Mitochondrion</keyword>
<protein>
    <recommendedName>
        <fullName evidence="5 14">Cytochrome c oxidase subunit 3</fullName>
    </recommendedName>
</protein>
<reference evidence="18" key="2">
    <citation type="journal article" date="2024" name="Plant">
        <title>Genomic evolution and insights into agronomic trait innovations of Sesamum species.</title>
        <authorList>
            <person name="Miao H."/>
            <person name="Wang L."/>
            <person name="Qu L."/>
            <person name="Liu H."/>
            <person name="Sun Y."/>
            <person name="Le M."/>
            <person name="Wang Q."/>
            <person name="Wei S."/>
            <person name="Zheng Y."/>
            <person name="Lin W."/>
            <person name="Duan Y."/>
            <person name="Cao H."/>
            <person name="Xiong S."/>
            <person name="Wang X."/>
            <person name="Wei L."/>
            <person name="Li C."/>
            <person name="Ma Q."/>
            <person name="Ju M."/>
            <person name="Zhao R."/>
            <person name="Li G."/>
            <person name="Mu C."/>
            <person name="Tian Q."/>
            <person name="Mei H."/>
            <person name="Zhang T."/>
            <person name="Gao T."/>
            <person name="Zhang H."/>
        </authorList>
    </citation>
    <scope>NUCLEOTIDE SEQUENCE</scope>
    <source>
        <strain evidence="18">3651</strain>
    </source>
</reference>
<comment type="caution">
    <text evidence="18">The sequence shown here is derived from an EMBL/GenBank/DDBJ whole genome shotgun (WGS) entry which is preliminary data.</text>
</comment>
<feature type="region of interest" description="Disordered" evidence="15">
    <location>
        <begin position="647"/>
        <end position="690"/>
    </location>
</feature>
<evidence type="ECO:0000256" key="10">
    <source>
        <dbReference type="ARBA" id="ARBA00023128"/>
    </source>
</evidence>
<dbReference type="PANTHER" id="PTHR11403:SF7">
    <property type="entry name" value="CYTOCHROME C OXIDASE SUBUNIT 3"/>
    <property type="match status" value="1"/>
</dbReference>
<dbReference type="GO" id="GO:0004129">
    <property type="term" value="F:cytochrome-c oxidase activity"/>
    <property type="evidence" value="ECO:0007669"/>
    <property type="project" value="UniProtKB-EC"/>
</dbReference>
<keyword evidence="8" id="KW-1278">Translocase</keyword>
<dbReference type="GO" id="GO:0006123">
    <property type="term" value="P:mitochondrial electron transport, cytochrome c to oxygen"/>
    <property type="evidence" value="ECO:0007669"/>
    <property type="project" value="TreeGrafter"/>
</dbReference>
<keyword evidence="9 16" id="KW-1133">Transmembrane helix</keyword>
<feature type="domain" description="Heme-copper oxidase subunit III family profile" evidence="17">
    <location>
        <begin position="308"/>
        <end position="547"/>
    </location>
</feature>
<dbReference type="PANTHER" id="PTHR11403">
    <property type="entry name" value="CYTOCHROME C OXIDASE SUBUNIT III"/>
    <property type="match status" value="1"/>
</dbReference>
<dbReference type="Gene3D" id="1.10.287.70">
    <property type="match status" value="1"/>
</dbReference>
<keyword evidence="12" id="KW-0066">ATP synthesis</keyword>